<dbReference type="SMART" id="SM00825">
    <property type="entry name" value="PKS_KS"/>
    <property type="match status" value="1"/>
</dbReference>
<reference evidence="13 14" key="1">
    <citation type="journal article" date="2013" name="Genome Biol.">
        <title>Genome of Acanthamoeba castellanii highlights extensive lateral gene transfer and early evolution of tyrosine kinase signaling.</title>
        <authorList>
            <person name="Clarke M."/>
            <person name="Lohan A.J."/>
            <person name="Liu B."/>
            <person name="Lagkouvardos I."/>
            <person name="Roy S."/>
            <person name="Zafar N."/>
            <person name="Bertelli C."/>
            <person name="Schilde C."/>
            <person name="Kianianmomeni A."/>
            <person name="Burglin T.R."/>
            <person name="Frech C."/>
            <person name="Turcotte B."/>
            <person name="Kopec K.O."/>
            <person name="Synnott J.M."/>
            <person name="Choo C."/>
            <person name="Paponov I."/>
            <person name="Finkler A."/>
            <person name="Soon Heng Tan C."/>
            <person name="Hutchins A.P."/>
            <person name="Weinmeier T."/>
            <person name="Rattei T."/>
            <person name="Chu J.S."/>
            <person name="Gimenez G."/>
            <person name="Irimia M."/>
            <person name="Rigden D.J."/>
            <person name="Fitzpatrick D.A."/>
            <person name="Lorenzo-Morales J."/>
            <person name="Bateman A."/>
            <person name="Chiu C.H."/>
            <person name="Tang P."/>
            <person name="Hegemann P."/>
            <person name="Fromm H."/>
            <person name="Raoult D."/>
            <person name="Greub G."/>
            <person name="Miranda-Saavedra D."/>
            <person name="Chen N."/>
            <person name="Nash P."/>
            <person name="Ginger M.L."/>
            <person name="Horn M."/>
            <person name="Schaap P."/>
            <person name="Caler L."/>
            <person name="Loftus B."/>
        </authorList>
    </citation>
    <scope>NUCLEOTIDE SEQUENCE [LARGE SCALE GENOMIC DNA]</scope>
    <source>
        <strain evidence="13 14">Neff</strain>
    </source>
</reference>
<evidence type="ECO:0000256" key="2">
    <source>
        <dbReference type="ARBA" id="ARBA00008467"/>
    </source>
</evidence>
<protein>
    <recommendedName>
        <fullName evidence="9">3-oxoacyl-[acyl-carrier-protein] synthase</fullName>
    </recommendedName>
</protein>
<evidence type="ECO:0000313" key="14">
    <source>
        <dbReference type="Proteomes" id="UP000011083"/>
    </source>
</evidence>
<dbReference type="InterPro" id="IPR014031">
    <property type="entry name" value="Ketoacyl_synth_C"/>
</dbReference>
<evidence type="ECO:0000256" key="3">
    <source>
        <dbReference type="ARBA" id="ARBA00022516"/>
    </source>
</evidence>
<evidence type="ECO:0000256" key="1">
    <source>
        <dbReference type="ARBA" id="ARBA00005194"/>
    </source>
</evidence>
<comment type="pathway">
    <text evidence="1">Lipid metabolism; fatty acid biosynthesis.</text>
</comment>
<evidence type="ECO:0000256" key="11">
    <source>
        <dbReference type="RuleBase" id="RU003694"/>
    </source>
</evidence>
<dbReference type="FunFam" id="3.40.47.10:FF:000024">
    <property type="entry name" value="3-oxoacyl-[acyl-carrier-protein] synthase, mitochondrial"/>
    <property type="match status" value="1"/>
</dbReference>
<keyword evidence="5" id="KW-0276">Fatty acid metabolism</keyword>
<gene>
    <name evidence="13" type="ORF">ACA1_220700</name>
</gene>
<dbReference type="InterPro" id="IPR017568">
    <property type="entry name" value="3-oxoacyl-ACP_synth-2"/>
</dbReference>
<comment type="similarity">
    <text evidence="2 9 11">Belongs to the thiolase-like superfamily. Beta-ketoacyl-ACP synthases family.</text>
</comment>
<sequence>MSKRRVVVTGLGVVTPLATGVQATWGRLINAKCGIRRITQFDVSDLPAKIAGNVLRGKDEHGEFELDKWVDKRDQAHTPAFIQFALSAARQALDDARWQPTTDAEKERTGVAVGSGIGTLDEIVSTANTLQTSGYRKVSPHFIPKILVNMAAGRISLAHGLRGPNHACITACATGANALGDASRFIQYGDADVMVAGGTEACIHPLALAGFSRMRALASKFNDEPEKASRPFDEKRDGFVMGEGAGIVVLEEYEHAKQRGAKIYCELAGYGLSADAHHITAPSPIGDGAYRAMTSALRHAGLGVESVDYINAHATSTPMGDEIENRAIKRLFGDHAYKLAVSSTKGAVGHLLGAAGAVESVFAILALHTNTAPPTINLTATGDSELDLNYVPLTAQQRTINVALNNSFGFGGTNACLAFTKLS</sequence>
<dbReference type="Gene3D" id="3.40.47.10">
    <property type="match status" value="2"/>
</dbReference>
<evidence type="ECO:0000313" key="13">
    <source>
        <dbReference type="EMBL" id="ELR15309.1"/>
    </source>
</evidence>
<dbReference type="Proteomes" id="UP000011083">
    <property type="component" value="Unassembled WGS sequence"/>
</dbReference>
<keyword evidence="6" id="KW-0443">Lipid metabolism</keyword>
<evidence type="ECO:0000256" key="7">
    <source>
        <dbReference type="ARBA" id="ARBA00023160"/>
    </source>
</evidence>
<dbReference type="CDD" id="cd00834">
    <property type="entry name" value="KAS_I_II"/>
    <property type="match status" value="1"/>
</dbReference>
<dbReference type="SUPFAM" id="SSF53901">
    <property type="entry name" value="Thiolase-like"/>
    <property type="match status" value="2"/>
</dbReference>
<dbReference type="OrthoDB" id="5334845at2759"/>
<evidence type="ECO:0000256" key="4">
    <source>
        <dbReference type="ARBA" id="ARBA00022679"/>
    </source>
</evidence>
<dbReference type="PANTHER" id="PTHR11712">
    <property type="entry name" value="POLYKETIDE SYNTHASE-RELATED"/>
    <property type="match status" value="1"/>
</dbReference>
<dbReference type="PROSITE" id="PS52004">
    <property type="entry name" value="KS3_2"/>
    <property type="match status" value="1"/>
</dbReference>
<proteinExistence type="inferred from homology"/>
<dbReference type="RefSeq" id="XP_004337322.1">
    <property type="nucleotide sequence ID" value="XM_004337274.1"/>
</dbReference>
<dbReference type="NCBIfam" id="NF005589">
    <property type="entry name" value="PRK07314.1"/>
    <property type="match status" value="1"/>
</dbReference>
<name>L8GQ49_ACACF</name>
<keyword evidence="3 9" id="KW-0444">Lipid biosynthesis</keyword>
<evidence type="ECO:0000256" key="6">
    <source>
        <dbReference type="ARBA" id="ARBA00023098"/>
    </source>
</evidence>
<dbReference type="Pfam" id="PF02801">
    <property type="entry name" value="Ketoacyl-synt_C"/>
    <property type="match status" value="1"/>
</dbReference>
<dbReference type="Pfam" id="PF00109">
    <property type="entry name" value="ketoacyl-synt"/>
    <property type="match status" value="1"/>
</dbReference>
<dbReference type="NCBIfam" id="NF004970">
    <property type="entry name" value="PRK06333.1"/>
    <property type="match status" value="1"/>
</dbReference>
<evidence type="ECO:0000259" key="12">
    <source>
        <dbReference type="PROSITE" id="PS52004"/>
    </source>
</evidence>
<keyword evidence="7 9" id="KW-0275">Fatty acid biosynthesis</keyword>
<dbReference type="InterPro" id="IPR016039">
    <property type="entry name" value="Thiolase-like"/>
</dbReference>
<dbReference type="NCBIfam" id="TIGR03150">
    <property type="entry name" value="fabF"/>
    <property type="match status" value="1"/>
</dbReference>
<feature type="active site" description="For beta-ketoacyl synthase activity" evidence="10">
    <location>
        <position position="172"/>
    </location>
</feature>
<dbReference type="VEuPathDB" id="AmoebaDB:ACA1_220700"/>
<evidence type="ECO:0000256" key="5">
    <source>
        <dbReference type="ARBA" id="ARBA00022832"/>
    </source>
</evidence>
<dbReference type="PANTHER" id="PTHR11712:SF336">
    <property type="entry name" value="3-OXOACYL-[ACYL-CARRIER-PROTEIN] SYNTHASE, MITOCHONDRIAL"/>
    <property type="match status" value="1"/>
</dbReference>
<dbReference type="GeneID" id="14915884"/>
<feature type="domain" description="Ketosynthase family 3 (KS3)" evidence="12">
    <location>
        <begin position="3"/>
        <end position="421"/>
    </location>
</feature>
<dbReference type="InterPro" id="IPR000794">
    <property type="entry name" value="Beta-ketoacyl_synthase"/>
</dbReference>
<dbReference type="KEGG" id="acan:ACA1_220700"/>
<dbReference type="GO" id="GO:0005739">
    <property type="term" value="C:mitochondrion"/>
    <property type="evidence" value="ECO:0007669"/>
    <property type="project" value="TreeGrafter"/>
</dbReference>
<evidence type="ECO:0000256" key="10">
    <source>
        <dbReference type="PIRSR" id="PIRSR000447-1"/>
    </source>
</evidence>
<organism evidence="13 14">
    <name type="scientific">Acanthamoeba castellanii (strain ATCC 30010 / Neff)</name>
    <dbReference type="NCBI Taxonomy" id="1257118"/>
    <lineage>
        <taxon>Eukaryota</taxon>
        <taxon>Amoebozoa</taxon>
        <taxon>Discosea</taxon>
        <taxon>Longamoebia</taxon>
        <taxon>Centramoebida</taxon>
        <taxon>Acanthamoebidae</taxon>
        <taxon>Acanthamoeba</taxon>
    </lineage>
</organism>
<accession>L8GQ49</accession>
<keyword evidence="8" id="KW-0012">Acyltransferase</keyword>
<dbReference type="PIRSF" id="PIRSF000447">
    <property type="entry name" value="KAS_II"/>
    <property type="match status" value="1"/>
</dbReference>
<evidence type="ECO:0000256" key="8">
    <source>
        <dbReference type="ARBA" id="ARBA00023315"/>
    </source>
</evidence>
<dbReference type="EMBL" id="KB008036">
    <property type="protein sequence ID" value="ELR15309.1"/>
    <property type="molecule type" value="Genomic_DNA"/>
</dbReference>
<evidence type="ECO:0000256" key="9">
    <source>
        <dbReference type="PIRNR" id="PIRNR000447"/>
    </source>
</evidence>
<dbReference type="STRING" id="1257118.L8GQ49"/>
<dbReference type="AlphaFoldDB" id="L8GQ49"/>
<dbReference type="FunFam" id="3.40.47.10:FF:000015">
    <property type="entry name" value="3-oxoacyl-[acyl-carrier-protein] synthase, mitochondrial"/>
    <property type="match status" value="1"/>
</dbReference>
<keyword evidence="4 9" id="KW-0808">Transferase</keyword>
<dbReference type="GO" id="GO:0006633">
    <property type="term" value="P:fatty acid biosynthetic process"/>
    <property type="evidence" value="ECO:0007669"/>
    <property type="project" value="UniProtKB-KW"/>
</dbReference>
<dbReference type="GO" id="GO:0004315">
    <property type="term" value="F:3-oxoacyl-[acyl-carrier-protein] synthase activity"/>
    <property type="evidence" value="ECO:0007669"/>
    <property type="project" value="TreeGrafter"/>
</dbReference>
<dbReference type="OMA" id="DVMVCGA"/>
<keyword evidence="14" id="KW-1185">Reference proteome</keyword>
<dbReference type="InterPro" id="IPR020841">
    <property type="entry name" value="PKS_Beta-ketoAc_synthase_dom"/>
</dbReference>
<dbReference type="InterPro" id="IPR014030">
    <property type="entry name" value="Ketoacyl_synth_N"/>
</dbReference>